<dbReference type="InterPro" id="IPR036770">
    <property type="entry name" value="Ankyrin_rpt-contain_sf"/>
</dbReference>
<dbReference type="InterPro" id="IPR002110">
    <property type="entry name" value="Ankyrin_rpt"/>
</dbReference>
<dbReference type="InterPro" id="IPR027417">
    <property type="entry name" value="P-loop_NTPase"/>
</dbReference>
<dbReference type="PRINTS" id="PR01415">
    <property type="entry name" value="ANKYRIN"/>
</dbReference>
<dbReference type="PROSITE" id="PS50088">
    <property type="entry name" value="ANK_REPEAT"/>
    <property type="match status" value="16"/>
</dbReference>
<dbReference type="PROSITE" id="PS50297">
    <property type="entry name" value="ANK_REP_REGION"/>
    <property type="match status" value="13"/>
</dbReference>
<dbReference type="OrthoDB" id="6158027at2759"/>
<evidence type="ECO:0000256" key="3">
    <source>
        <dbReference type="PROSITE-ProRule" id="PRU00023"/>
    </source>
</evidence>
<dbReference type="SUPFAM" id="SSF48403">
    <property type="entry name" value="Ankyrin repeat"/>
    <property type="match status" value="4"/>
</dbReference>
<comment type="caution">
    <text evidence="6">The sequence shown here is derived from an EMBL/GenBank/DDBJ whole genome shotgun (WGS) entry which is preliminary data.</text>
</comment>
<reference evidence="6" key="1">
    <citation type="submission" date="2018-11" db="EMBL/GenBank/DDBJ databases">
        <authorList>
            <person name="Alioto T."/>
            <person name="Alioto T."/>
        </authorList>
    </citation>
    <scope>NUCLEOTIDE SEQUENCE</scope>
</reference>
<evidence type="ECO:0000313" key="7">
    <source>
        <dbReference type="Proteomes" id="UP000596742"/>
    </source>
</evidence>
<feature type="repeat" description="ANK" evidence="3">
    <location>
        <begin position="1080"/>
        <end position="1106"/>
    </location>
</feature>
<dbReference type="SUPFAM" id="SSF52540">
    <property type="entry name" value="P-loop containing nucleoside triphosphate hydrolases"/>
    <property type="match status" value="1"/>
</dbReference>
<name>A0A8B6ERR1_MYTGA</name>
<feature type="repeat" description="ANK" evidence="3">
    <location>
        <begin position="1261"/>
        <end position="1293"/>
    </location>
</feature>
<dbReference type="InterPro" id="IPR049050">
    <property type="entry name" value="nSTAND3"/>
</dbReference>
<dbReference type="PANTHER" id="PTHR24198">
    <property type="entry name" value="ANKYRIN REPEAT AND PROTEIN KINASE DOMAIN-CONTAINING PROTEIN"/>
    <property type="match status" value="1"/>
</dbReference>
<feature type="non-terminal residue" evidence="6">
    <location>
        <position position="1"/>
    </location>
</feature>
<feature type="compositionally biased region" description="Basic and acidic residues" evidence="4">
    <location>
        <begin position="698"/>
        <end position="710"/>
    </location>
</feature>
<feature type="repeat" description="ANK" evidence="3">
    <location>
        <begin position="723"/>
        <end position="755"/>
    </location>
</feature>
<feature type="domain" description="Novel STAND NTPase 3" evidence="5">
    <location>
        <begin position="16"/>
        <end position="166"/>
    </location>
</feature>
<dbReference type="Pfam" id="PF12796">
    <property type="entry name" value="Ank_2"/>
    <property type="match status" value="6"/>
</dbReference>
<feature type="repeat" description="ANK" evidence="3">
    <location>
        <begin position="848"/>
        <end position="880"/>
    </location>
</feature>
<keyword evidence="7" id="KW-1185">Reference proteome</keyword>
<dbReference type="Proteomes" id="UP000596742">
    <property type="component" value="Unassembled WGS sequence"/>
</dbReference>
<evidence type="ECO:0000256" key="2">
    <source>
        <dbReference type="ARBA" id="ARBA00023043"/>
    </source>
</evidence>
<dbReference type="Pfam" id="PF13637">
    <property type="entry name" value="Ank_4"/>
    <property type="match status" value="2"/>
</dbReference>
<feature type="repeat" description="ANK" evidence="3">
    <location>
        <begin position="815"/>
        <end position="847"/>
    </location>
</feature>
<dbReference type="Gene3D" id="1.25.40.20">
    <property type="entry name" value="Ankyrin repeat-containing domain"/>
    <property type="match status" value="8"/>
</dbReference>
<feature type="repeat" description="ANK" evidence="3">
    <location>
        <begin position="1131"/>
        <end position="1159"/>
    </location>
</feature>
<keyword evidence="1" id="KW-0677">Repeat</keyword>
<gene>
    <name evidence="6" type="ORF">MGAL_10B034784</name>
</gene>
<feature type="repeat" description="ANK" evidence="3">
    <location>
        <begin position="406"/>
        <end position="438"/>
    </location>
</feature>
<dbReference type="Pfam" id="PF13857">
    <property type="entry name" value="Ank_5"/>
    <property type="match status" value="2"/>
</dbReference>
<evidence type="ECO:0000256" key="4">
    <source>
        <dbReference type="SAM" id="MobiDB-lite"/>
    </source>
</evidence>
<feature type="repeat" description="ANK" evidence="3">
    <location>
        <begin position="599"/>
        <end position="631"/>
    </location>
</feature>
<sequence length="1402" mass="159003">ADIPEIERWRQNSKDFINTDIFTDILQIIKDNHCVLLTGVSGMGKTLTAQNIALQLCDEEGYSIVPCNSVKDIKKRYKNNARQVFFVDDICGKYTANIKYIENWIRIEEFVNFILRKGQTKILATCRTEIVKHENLEKTLKSCLQLFDLTRSYSFEDKMKLARKYLNADEEMLTDIVEKVEFSPIMCFLYSKHDGFDVNDFLNSPYKTFSDEWDTLKMFDKKKFCVLLLCVIYNGTINESMFDVLNDFDKEEKNKLTVVFECCNLGRDTPRSAIKDKLNACVDTYFTKVDREYKVIHDKMFDFLCDYFGKALIAPILKYADDKLISERVQLESIQKAHGEFTIFVSSTDEQKYIERIKMDLKNGKIHWCLNNVQMRHKEYRDKFLDIVKDLDGDMKRRFIDIKDENGINSFIISCMRGYEELVDLFISVGADVDAQNGWFTPLTAACREGHLRTVLMLLHKGSNINQTNKNGETPIYTACFGGHYSLVKLLIEKHADINKRNRYNRTPLYACCLSGHESIAQLLIDEGANVGESSDSLIVAIHGGHDKIVEQFISKDFPLNSVDIKSKTALFIACEVGNTTITKLLIDNNADIYKVDGDGRTPLHAACCVGNNDIVRMLVNKNADINMLDVDLETPLHKACGKGSVDVILTLLENGADTKQTNKNGYTPVYLANTEGKIVNESILKALGGDEVGPNEGSKRTESTKDQLQNKDTACTSNTIPNGWTPLYEACIHGDIETFQSLISYGADVNMQTISGEMPLVAACQHGHGFLIQTLLDEKADINQALYCAVKKDYDRAVTILLYKGGDLGYENVDGKSLINFACEHGSIKAIKILSDKGADFSEIDVNGRTLVHVACNTNSLELIQFLIDKGLDIGIPDKYGRFALFVSLYKGFYALSKYLVQKKCPIALSEEDTKKVLISVFESGNKEMSKLLVSNGYTDKLLNFNETIAYYFHKFRLYDEIEIFRRYEIDIKKRYKYGYTPMILADIAGNDDLSANLQNQMCYLGSRSSISNESIGIVYPSRENVLDGKLDLQTSGFGTLEQYKNLFQACMYGDMKLPIHRTFNVFFKPIDPYVSIWFEQTPLLLAIRRGHTEVCKFILRHGVNHVNVNLTFEEWKIKNDISLSTTILYGYTPLFAACQRKYYEIVDMLLDKGANLNKALYDACREGYLDTVQFLLQKGANVNLICRFGQTALYAACIGGHSTIVKFLVDQGAFIDSKVSRASIFDEPTCLHAAYLSDNHDIVKYLINRGDYVDIVGNFGRTLLHKACSDGNYNIVEMLVAQGFDINASDVYGSTPLIACVLQNIENNHQIQYLDLITESLYSIGKCDQYHDIRIYTSFPPCEMEYEHPSENHYKIIQLLIENEADINKADKKGRTPLNLASKIGEMKLTVLLLHKVINR</sequence>
<feature type="repeat" description="ANK" evidence="3">
    <location>
        <begin position="471"/>
        <end position="503"/>
    </location>
</feature>
<keyword evidence="2 3" id="KW-0040">ANK repeat</keyword>
<dbReference type="PANTHER" id="PTHR24198:SF165">
    <property type="entry name" value="ANKYRIN REPEAT-CONTAINING PROTEIN-RELATED"/>
    <property type="match status" value="1"/>
</dbReference>
<accession>A0A8B6ERR1</accession>
<evidence type="ECO:0000259" key="5">
    <source>
        <dbReference type="Pfam" id="PF20720"/>
    </source>
</evidence>
<feature type="repeat" description="ANK" evidence="3">
    <location>
        <begin position="438"/>
        <end position="470"/>
    </location>
</feature>
<evidence type="ECO:0000256" key="1">
    <source>
        <dbReference type="ARBA" id="ARBA00022737"/>
    </source>
</evidence>
<feature type="repeat" description="ANK" evidence="3">
    <location>
        <begin position="1157"/>
        <end position="1189"/>
    </location>
</feature>
<feature type="repeat" description="ANK" evidence="3">
    <location>
        <begin position="504"/>
        <end position="536"/>
    </location>
</feature>
<dbReference type="SMART" id="SM00248">
    <property type="entry name" value="ANK"/>
    <property type="match status" value="21"/>
</dbReference>
<evidence type="ECO:0000313" key="6">
    <source>
        <dbReference type="EMBL" id="VDI38872.1"/>
    </source>
</evidence>
<feature type="repeat" description="ANK" evidence="3">
    <location>
        <begin position="632"/>
        <end position="664"/>
    </location>
</feature>
<dbReference type="EMBL" id="UYJE01005636">
    <property type="protein sequence ID" value="VDI38872.1"/>
    <property type="molecule type" value="Genomic_DNA"/>
</dbReference>
<feature type="repeat" description="ANK" evidence="3">
    <location>
        <begin position="1228"/>
        <end position="1260"/>
    </location>
</feature>
<feature type="region of interest" description="Disordered" evidence="4">
    <location>
        <begin position="690"/>
        <end position="715"/>
    </location>
</feature>
<proteinExistence type="predicted"/>
<feature type="repeat" description="ANK" evidence="3">
    <location>
        <begin position="1190"/>
        <end position="1222"/>
    </location>
</feature>
<protein>
    <recommendedName>
        <fullName evidence="5">Novel STAND NTPase 3 domain-containing protein</fullName>
    </recommendedName>
</protein>
<organism evidence="6 7">
    <name type="scientific">Mytilus galloprovincialis</name>
    <name type="common">Mediterranean mussel</name>
    <dbReference type="NCBI Taxonomy" id="29158"/>
    <lineage>
        <taxon>Eukaryota</taxon>
        <taxon>Metazoa</taxon>
        <taxon>Spiralia</taxon>
        <taxon>Lophotrochozoa</taxon>
        <taxon>Mollusca</taxon>
        <taxon>Bivalvia</taxon>
        <taxon>Autobranchia</taxon>
        <taxon>Pteriomorphia</taxon>
        <taxon>Mytilida</taxon>
        <taxon>Mytiloidea</taxon>
        <taxon>Mytilidae</taxon>
        <taxon>Mytilinae</taxon>
        <taxon>Mytilus</taxon>
    </lineage>
</organism>
<dbReference type="Pfam" id="PF20720">
    <property type="entry name" value="nSTAND3"/>
    <property type="match status" value="1"/>
</dbReference>
<feature type="repeat" description="ANK" evidence="3">
    <location>
        <begin position="566"/>
        <end position="598"/>
    </location>
</feature>